<dbReference type="InterPro" id="IPR045584">
    <property type="entry name" value="Pilin-like"/>
</dbReference>
<keyword evidence="1" id="KW-1133">Transmembrane helix</keyword>
<evidence type="ECO:0000313" key="3">
    <source>
        <dbReference type="Proteomes" id="UP000178893"/>
    </source>
</evidence>
<organism evidence="2 3">
    <name type="scientific">Candidatus Nealsonbacteria bacterium RBG_13_37_56</name>
    <dbReference type="NCBI Taxonomy" id="1801661"/>
    <lineage>
        <taxon>Bacteria</taxon>
        <taxon>Candidatus Nealsoniibacteriota</taxon>
    </lineage>
</organism>
<name>A0A1G2DX75_9BACT</name>
<accession>A0A1G2DX75</accession>
<protein>
    <recommendedName>
        <fullName evidence="4">General secretion pathway GspH domain-containing protein</fullName>
    </recommendedName>
</protein>
<proteinExistence type="predicted"/>
<keyword evidence="1" id="KW-0472">Membrane</keyword>
<sequence length="190" mass="21052">MTGNKMNKGFTVVELLVVIAIIGILSLVIIPSYKNAKDQLALERSAIQLAQYIAKAREMTISTQECVPCGNIFPSGGYGIYIKRTPVVPPQRTYILFADMNDDQKYVATQDVLIEEISLESKIRILSLSRNHLHIGFKPPDPIVIFFGKTNDPDPIIEISSSSVFITISLDDLTKQKTITVNKVGLITID</sequence>
<dbReference type="Pfam" id="PF07963">
    <property type="entry name" value="N_methyl"/>
    <property type="match status" value="1"/>
</dbReference>
<evidence type="ECO:0000256" key="1">
    <source>
        <dbReference type="SAM" id="Phobius"/>
    </source>
</evidence>
<evidence type="ECO:0000313" key="2">
    <source>
        <dbReference type="EMBL" id="OGZ18176.1"/>
    </source>
</evidence>
<dbReference type="AlphaFoldDB" id="A0A1G2DX75"/>
<reference evidence="2 3" key="1">
    <citation type="journal article" date="2016" name="Nat. Commun.">
        <title>Thousands of microbial genomes shed light on interconnected biogeochemical processes in an aquifer system.</title>
        <authorList>
            <person name="Anantharaman K."/>
            <person name="Brown C.T."/>
            <person name="Hug L.A."/>
            <person name="Sharon I."/>
            <person name="Castelle C.J."/>
            <person name="Probst A.J."/>
            <person name="Thomas B.C."/>
            <person name="Singh A."/>
            <person name="Wilkins M.J."/>
            <person name="Karaoz U."/>
            <person name="Brodie E.L."/>
            <person name="Williams K.H."/>
            <person name="Hubbard S.S."/>
            <person name="Banfield J.F."/>
        </authorList>
    </citation>
    <scope>NUCLEOTIDE SEQUENCE [LARGE SCALE GENOMIC DNA]</scope>
</reference>
<gene>
    <name evidence="2" type="ORF">A2V72_01550</name>
</gene>
<dbReference type="SUPFAM" id="SSF54523">
    <property type="entry name" value="Pili subunits"/>
    <property type="match status" value="1"/>
</dbReference>
<feature type="transmembrane region" description="Helical" evidence="1">
    <location>
        <begin position="12"/>
        <end position="33"/>
    </location>
</feature>
<dbReference type="NCBIfam" id="TIGR02532">
    <property type="entry name" value="IV_pilin_GFxxxE"/>
    <property type="match status" value="1"/>
</dbReference>
<keyword evidence="1" id="KW-0812">Transmembrane</keyword>
<evidence type="ECO:0008006" key="4">
    <source>
        <dbReference type="Google" id="ProtNLM"/>
    </source>
</evidence>
<dbReference type="EMBL" id="MHLW01000012">
    <property type="protein sequence ID" value="OGZ18176.1"/>
    <property type="molecule type" value="Genomic_DNA"/>
</dbReference>
<dbReference type="Gene3D" id="3.30.700.10">
    <property type="entry name" value="Glycoprotein, Type 4 Pilin"/>
    <property type="match status" value="1"/>
</dbReference>
<comment type="caution">
    <text evidence="2">The sequence shown here is derived from an EMBL/GenBank/DDBJ whole genome shotgun (WGS) entry which is preliminary data.</text>
</comment>
<dbReference type="InterPro" id="IPR012902">
    <property type="entry name" value="N_methyl_site"/>
</dbReference>
<dbReference type="Proteomes" id="UP000178893">
    <property type="component" value="Unassembled WGS sequence"/>
</dbReference>